<dbReference type="PANTHER" id="PTHR30269:SF0">
    <property type="entry name" value="MEMBRANE TRANSPORTER PROTEIN YFCA-RELATED"/>
    <property type="match status" value="1"/>
</dbReference>
<sequence>MDELNLLSLVFLVAMAFIAGLVDAAVGGGGLIQTPALFSALPHHMPATLFGTNKLSSIFGTASAAFRYARTVRIHWPVALPAAIAALVASFIGARLVAWLPVQYVKPLVLVMLVLIALYTMKKKDLGNVHAPKHSKTMERWLAVATGIVIGFYDGFFGPGTGSFLTFAFVRFFGFDFLRAAATTKVVNCATNLAALAYFIPSGNVLFAVGIPMAIANIAGAQVGTHVAMKGGTQLVRKLFLVLCWVLIAKFAWDMVRQFQFEQVIP</sequence>
<reference evidence="9 10" key="1">
    <citation type="submission" date="2020-08" db="EMBL/GenBank/DDBJ databases">
        <title>Genomic Encyclopedia of Type Strains, Phase IV (KMG-IV): sequencing the most valuable type-strain genomes for metagenomic binning, comparative biology and taxonomic classification.</title>
        <authorList>
            <person name="Goeker M."/>
        </authorList>
    </citation>
    <scope>NUCLEOTIDE SEQUENCE [LARGE SCALE GENOMIC DNA]</scope>
    <source>
        <strain evidence="9 10">DSM 27165</strain>
    </source>
</reference>
<dbReference type="Pfam" id="PF01925">
    <property type="entry name" value="TauE"/>
    <property type="match status" value="1"/>
</dbReference>
<proteinExistence type="inferred from homology"/>
<feature type="transmembrane region" description="Helical" evidence="8">
    <location>
        <begin position="193"/>
        <end position="215"/>
    </location>
</feature>
<evidence type="ECO:0000256" key="3">
    <source>
        <dbReference type="ARBA" id="ARBA00022448"/>
    </source>
</evidence>
<dbReference type="GO" id="GO:0005886">
    <property type="term" value="C:plasma membrane"/>
    <property type="evidence" value="ECO:0007669"/>
    <property type="project" value="UniProtKB-SubCell"/>
</dbReference>
<dbReference type="AlphaFoldDB" id="A0A840MUA7"/>
<feature type="transmembrane region" description="Helical" evidence="8">
    <location>
        <begin position="235"/>
        <end position="253"/>
    </location>
</feature>
<dbReference type="Proteomes" id="UP000575898">
    <property type="component" value="Unassembled WGS sequence"/>
</dbReference>
<dbReference type="EMBL" id="JACHHY010000022">
    <property type="protein sequence ID" value="MBB5019956.1"/>
    <property type="molecule type" value="Genomic_DNA"/>
</dbReference>
<evidence type="ECO:0000256" key="6">
    <source>
        <dbReference type="ARBA" id="ARBA00022989"/>
    </source>
</evidence>
<keyword evidence="7 8" id="KW-0472">Membrane</keyword>
<feature type="transmembrane region" description="Helical" evidence="8">
    <location>
        <begin position="141"/>
        <end position="158"/>
    </location>
</feature>
<comment type="subcellular location">
    <subcellularLocation>
        <location evidence="1 8">Cell membrane</location>
        <topology evidence="1 8">Multi-pass membrane protein</topology>
    </subcellularLocation>
</comment>
<keyword evidence="10" id="KW-1185">Reference proteome</keyword>
<evidence type="ECO:0000256" key="1">
    <source>
        <dbReference type="ARBA" id="ARBA00004651"/>
    </source>
</evidence>
<dbReference type="InterPro" id="IPR002781">
    <property type="entry name" value="TM_pro_TauE-like"/>
</dbReference>
<feature type="transmembrane region" description="Helical" evidence="8">
    <location>
        <begin position="48"/>
        <end position="66"/>
    </location>
</feature>
<dbReference type="RefSeq" id="WP_184041374.1">
    <property type="nucleotide sequence ID" value="NZ_JACHHY010000022.1"/>
</dbReference>
<dbReference type="InterPro" id="IPR052017">
    <property type="entry name" value="TSUP"/>
</dbReference>
<evidence type="ECO:0000256" key="4">
    <source>
        <dbReference type="ARBA" id="ARBA00022475"/>
    </source>
</evidence>
<comment type="similarity">
    <text evidence="2 8">Belongs to the 4-toluene sulfonate uptake permease (TSUP) (TC 2.A.102) family.</text>
</comment>
<evidence type="ECO:0000256" key="7">
    <source>
        <dbReference type="ARBA" id="ARBA00023136"/>
    </source>
</evidence>
<evidence type="ECO:0000313" key="10">
    <source>
        <dbReference type="Proteomes" id="UP000575898"/>
    </source>
</evidence>
<evidence type="ECO:0000256" key="8">
    <source>
        <dbReference type="RuleBase" id="RU363041"/>
    </source>
</evidence>
<name>A0A840MUA7_9PROT</name>
<keyword evidence="3" id="KW-0813">Transport</keyword>
<keyword evidence="5 8" id="KW-0812">Transmembrane</keyword>
<accession>A0A840MUA7</accession>
<evidence type="ECO:0000256" key="5">
    <source>
        <dbReference type="ARBA" id="ARBA00022692"/>
    </source>
</evidence>
<feature type="transmembrane region" description="Helical" evidence="8">
    <location>
        <begin position="104"/>
        <end position="121"/>
    </location>
</feature>
<evidence type="ECO:0000256" key="2">
    <source>
        <dbReference type="ARBA" id="ARBA00009142"/>
    </source>
</evidence>
<organism evidence="9 10">
    <name type="scientific">Chitinivorax tropicus</name>
    <dbReference type="NCBI Taxonomy" id="714531"/>
    <lineage>
        <taxon>Bacteria</taxon>
        <taxon>Pseudomonadati</taxon>
        <taxon>Pseudomonadota</taxon>
        <taxon>Betaproteobacteria</taxon>
        <taxon>Chitinivorax</taxon>
    </lineage>
</organism>
<protein>
    <recommendedName>
        <fullName evidence="8">Probable membrane transporter protein</fullName>
    </recommendedName>
</protein>
<keyword evidence="4 8" id="KW-1003">Cell membrane</keyword>
<comment type="caution">
    <text evidence="9">The sequence shown here is derived from an EMBL/GenBank/DDBJ whole genome shotgun (WGS) entry which is preliminary data.</text>
</comment>
<dbReference type="PANTHER" id="PTHR30269">
    <property type="entry name" value="TRANSMEMBRANE PROTEIN YFCA"/>
    <property type="match status" value="1"/>
</dbReference>
<feature type="transmembrane region" description="Helical" evidence="8">
    <location>
        <begin position="78"/>
        <end position="98"/>
    </location>
</feature>
<evidence type="ECO:0000313" key="9">
    <source>
        <dbReference type="EMBL" id="MBB5019956.1"/>
    </source>
</evidence>
<gene>
    <name evidence="9" type="ORF">HNQ59_003264</name>
</gene>
<keyword evidence="6 8" id="KW-1133">Transmembrane helix</keyword>